<dbReference type="OrthoDB" id="297923at2759"/>
<protein>
    <submittedName>
        <fullName evidence="5">Uncharacterized protein</fullName>
    </submittedName>
</protein>
<dbReference type="HOGENOM" id="CLU_003945_1_0_1"/>
<dbReference type="GeneID" id="20245928"/>
<feature type="compositionally biased region" description="Acidic residues" evidence="2">
    <location>
        <begin position="300"/>
        <end position="324"/>
    </location>
</feature>
<dbReference type="PANTHER" id="PTHR20929:SF11">
    <property type="entry name" value="DYNEIN AXONEMAL INTERMEDIATE CHAIN 7"/>
    <property type="match status" value="1"/>
</dbReference>
<evidence type="ECO:0000313" key="5">
    <source>
        <dbReference type="EMBL" id="ESO92391.1"/>
    </source>
</evidence>
<evidence type="ECO:0000259" key="4">
    <source>
        <dbReference type="Pfam" id="PF15927"/>
    </source>
</evidence>
<dbReference type="KEGG" id="lgi:LOTGIDRAFT_206612"/>
<feature type="domain" description="IC97/Casc1 N-terminal" evidence="4">
    <location>
        <begin position="28"/>
        <end position="225"/>
    </location>
</feature>
<evidence type="ECO:0000313" key="6">
    <source>
        <dbReference type="Proteomes" id="UP000030746"/>
    </source>
</evidence>
<dbReference type="PANTHER" id="PTHR20929">
    <property type="entry name" value="LUNG ADENOMA SUSCEPTIBILITY 1-RELATED"/>
    <property type="match status" value="1"/>
</dbReference>
<organism evidence="5 6">
    <name type="scientific">Lottia gigantea</name>
    <name type="common">Giant owl limpet</name>
    <dbReference type="NCBI Taxonomy" id="225164"/>
    <lineage>
        <taxon>Eukaryota</taxon>
        <taxon>Metazoa</taxon>
        <taxon>Spiralia</taxon>
        <taxon>Lophotrochozoa</taxon>
        <taxon>Mollusca</taxon>
        <taxon>Gastropoda</taxon>
        <taxon>Patellogastropoda</taxon>
        <taxon>Lottioidea</taxon>
        <taxon>Lottiidae</taxon>
        <taxon>Lottia</taxon>
    </lineage>
</organism>
<proteinExistence type="inferred from homology"/>
<feature type="compositionally biased region" description="Acidic residues" evidence="2">
    <location>
        <begin position="280"/>
        <end position="292"/>
    </location>
</feature>
<dbReference type="InterPro" id="IPR022110">
    <property type="entry name" value="CASC1_C"/>
</dbReference>
<dbReference type="AlphaFoldDB" id="V4AG61"/>
<dbReference type="OMA" id="FTRCEKT"/>
<reference evidence="5 6" key="1">
    <citation type="journal article" date="2013" name="Nature">
        <title>Insights into bilaterian evolution from three spiralian genomes.</title>
        <authorList>
            <person name="Simakov O."/>
            <person name="Marletaz F."/>
            <person name="Cho S.J."/>
            <person name="Edsinger-Gonzales E."/>
            <person name="Havlak P."/>
            <person name="Hellsten U."/>
            <person name="Kuo D.H."/>
            <person name="Larsson T."/>
            <person name="Lv J."/>
            <person name="Arendt D."/>
            <person name="Savage R."/>
            <person name="Osoegawa K."/>
            <person name="de Jong P."/>
            <person name="Grimwood J."/>
            <person name="Chapman J.A."/>
            <person name="Shapiro H."/>
            <person name="Aerts A."/>
            <person name="Otillar R.P."/>
            <person name="Terry A.Y."/>
            <person name="Boore J.L."/>
            <person name="Grigoriev I.V."/>
            <person name="Lindberg D.R."/>
            <person name="Seaver E.C."/>
            <person name="Weisblat D.A."/>
            <person name="Putnam N.H."/>
            <person name="Rokhsar D.S."/>
        </authorList>
    </citation>
    <scope>NUCLEOTIDE SEQUENCE [LARGE SCALE GENOMIC DNA]</scope>
</reference>
<dbReference type="GO" id="GO:0005930">
    <property type="term" value="C:axoneme"/>
    <property type="evidence" value="ECO:0007669"/>
    <property type="project" value="TreeGrafter"/>
</dbReference>
<evidence type="ECO:0000259" key="3">
    <source>
        <dbReference type="Pfam" id="PF12366"/>
    </source>
</evidence>
<dbReference type="STRING" id="225164.V4AG61"/>
<dbReference type="CTD" id="20245928"/>
<dbReference type="Proteomes" id="UP000030746">
    <property type="component" value="Unassembled WGS sequence"/>
</dbReference>
<accession>V4AG61</accession>
<gene>
    <name evidence="5" type="ORF">LOTGIDRAFT_206612</name>
</gene>
<sequence length="683" mass="79589">MPPKNDGGKKKLSKAEKEKMKKEEAERKAQEEEEAQRKAVEEEKKHKEMEMLQAEERKKIEKEEKKHRKVQMNELFEILDANKNALQEMSTKKLKDMKWARYMKCDGSPDPTVPGEINTYINLRLENMDKVSSSEALQLVELDNKLIEELDFWLAHPQDLTESNVANYKEAITDLQKLMSTKLNDVTLDILCKATELQDNETYNLQYTVKSENIYLCVWGNLSKKRIKPFEFVEKGFTFDIPKVLALTDCAIRVMFTKYDHLSFKSKALYPKQKKKVIEEPEEAPEPKDEEEETKKEEGEPSEEAEDDFEDPSTPEPAEWEDFDEDDDIIDLRAYHIVGGVISFDLIELPPQPKQVNTWTITAQISPHEVRHIPYIADNANLSLIQKEVKEGQEEKKREERPPISIIYKLPEDSMFVDEPLPGRWDEDIQHWRQDGFTDVKFDEEKRIVQFKTSYFGKLALFQDAHINMPFQSWEIRPRGINNAIFTIIAAVIDIQIEIKDNLCCVIQPTDKIELQPLIEKWMKPEELIKTLKRTGIDIFPAEDSSKFVNVQNKDTLLEERIYQQIALTSSSMAYSWSKWNSEADKRAIIYLGSESLNDESLLEEDWSVFKSTKTRAMKLKVSEISENFSDELAEDIEFQSNLYHLTKIFLSDEGKARLEKTDFQYVDCVEKLLIATKVLTYA</sequence>
<evidence type="ECO:0000256" key="2">
    <source>
        <dbReference type="SAM" id="MobiDB-lite"/>
    </source>
</evidence>
<dbReference type="InterPro" id="IPR023247">
    <property type="entry name" value="IC97/Dnai7-like"/>
</dbReference>
<comment type="similarity">
    <text evidence="1">Belongs to the DNAI7 family.</text>
</comment>
<feature type="domain" description="CASC1 C-terminal" evidence="3">
    <location>
        <begin position="429"/>
        <end position="592"/>
    </location>
</feature>
<evidence type="ECO:0000256" key="1">
    <source>
        <dbReference type="ARBA" id="ARBA00024332"/>
    </source>
</evidence>
<keyword evidence="6" id="KW-1185">Reference proteome</keyword>
<dbReference type="InterPro" id="IPR031826">
    <property type="entry name" value="IC97/Casc1_N"/>
</dbReference>
<feature type="region of interest" description="Disordered" evidence="2">
    <location>
        <begin position="1"/>
        <end position="50"/>
    </location>
</feature>
<dbReference type="RefSeq" id="XP_009056949.1">
    <property type="nucleotide sequence ID" value="XM_009058701.1"/>
</dbReference>
<dbReference type="EMBL" id="KB202094">
    <property type="protein sequence ID" value="ESO92391.1"/>
    <property type="molecule type" value="Genomic_DNA"/>
</dbReference>
<dbReference type="Pfam" id="PF15927">
    <property type="entry name" value="Casc1_N"/>
    <property type="match status" value="1"/>
</dbReference>
<dbReference type="Pfam" id="PF12366">
    <property type="entry name" value="Casc1_C"/>
    <property type="match status" value="1"/>
</dbReference>
<dbReference type="GO" id="GO:0048487">
    <property type="term" value="F:beta-tubulin binding"/>
    <property type="evidence" value="ECO:0007669"/>
    <property type="project" value="TreeGrafter"/>
</dbReference>
<dbReference type="GO" id="GO:0008017">
    <property type="term" value="F:microtubule binding"/>
    <property type="evidence" value="ECO:0007669"/>
    <property type="project" value="TreeGrafter"/>
</dbReference>
<dbReference type="PRINTS" id="PR02043">
    <property type="entry name" value="CANCERSCCP1"/>
</dbReference>
<name>V4AG61_LOTGI</name>
<feature type="region of interest" description="Disordered" evidence="2">
    <location>
        <begin position="275"/>
        <end position="324"/>
    </location>
</feature>